<organism evidence="10 11">
    <name type="scientific">Amycolatopsis minnesotensis</name>
    <dbReference type="NCBI Taxonomy" id="337894"/>
    <lineage>
        <taxon>Bacteria</taxon>
        <taxon>Bacillati</taxon>
        <taxon>Actinomycetota</taxon>
        <taxon>Actinomycetes</taxon>
        <taxon>Pseudonocardiales</taxon>
        <taxon>Pseudonocardiaceae</taxon>
        <taxon>Amycolatopsis</taxon>
    </lineage>
</organism>
<dbReference type="InterPro" id="IPR002401">
    <property type="entry name" value="Cyt_P450_E_grp-I"/>
</dbReference>
<reference evidence="10 11" key="1">
    <citation type="journal article" date="2019" name="Int. J. Syst. Evol. Microbiol.">
        <title>The Global Catalogue of Microorganisms (GCM) 10K type strain sequencing project: providing services to taxonomists for standard genome sequencing and annotation.</title>
        <authorList>
            <consortium name="The Broad Institute Genomics Platform"/>
            <consortium name="The Broad Institute Genome Sequencing Center for Infectious Disease"/>
            <person name="Wu L."/>
            <person name="Ma J."/>
        </authorList>
    </citation>
    <scope>NUCLEOTIDE SEQUENCE [LARGE SCALE GENOMIC DNA]</scope>
    <source>
        <strain evidence="10 11">JCM 14545</strain>
    </source>
</reference>
<keyword evidence="4 8" id="KW-0479">Metal-binding</keyword>
<dbReference type="Gene3D" id="1.10.630.10">
    <property type="entry name" value="Cytochrome P450"/>
    <property type="match status" value="1"/>
</dbReference>
<name>A0ABN2QCQ4_9PSEU</name>
<dbReference type="Proteomes" id="UP001501116">
    <property type="component" value="Unassembled WGS sequence"/>
</dbReference>
<evidence type="ECO:0000256" key="2">
    <source>
        <dbReference type="ARBA" id="ARBA00010617"/>
    </source>
</evidence>
<evidence type="ECO:0000256" key="3">
    <source>
        <dbReference type="ARBA" id="ARBA00022617"/>
    </source>
</evidence>
<gene>
    <name evidence="10" type="ORF">GCM10009754_15010</name>
</gene>
<keyword evidence="3 8" id="KW-0349">Heme</keyword>
<dbReference type="PRINTS" id="PR00463">
    <property type="entry name" value="EP450I"/>
</dbReference>
<dbReference type="RefSeq" id="WP_344414944.1">
    <property type="nucleotide sequence ID" value="NZ_BAAANN010000005.1"/>
</dbReference>
<dbReference type="InterPro" id="IPR017972">
    <property type="entry name" value="Cyt_P450_CS"/>
</dbReference>
<evidence type="ECO:0000256" key="1">
    <source>
        <dbReference type="ARBA" id="ARBA00001971"/>
    </source>
</evidence>
<keyword evidence="6 8" id="KW-0408">Iron</keyword>
<evidence type="ECO:0000256" key="8">
    <source>
        <dbReference type="RuleBase" id="RU000461"/>
    </source>
</evidence>
<evidence type="ECO:0000313" key="11">
    <source>
        <dbReference type="Proteomes" id="UP001501116"/>
    </source>
</evidence>
<dbReference type="InterPro" id="IPR001128">
    <property type="entry name" value="Cyt_P450"/>
</dbReference>
<comment type="caution">
    <text evidence="10">The sequence shown here is derived from an EMBL/GenBank/DDBJ whole genome shotgun (WGS) entry which is preliminary data.</text>
</comment>
<comment type="similarity">
    <text evidence="2 8">Belongs to the cytochrome P450 family.</text>
</comment>
<evidence type="ECO:0000256" key="7">
    <source>
        <dbReference type="ARBA" id="ARBA00023033"/>
    </source>
</evidence>
<sequence>MWNKAQALSAGGVNTGCPERATPPGPALPPQLQSLALMRHPDRSTLRWHRRYGDVWKVRTGMRGRDLVLLADPAHIRQVFAADPAKVHGGHANAIFAPLMGEGSLMLMEAGEHQRTRQLLLRQLTGAALDAHRAAITETVAGHVARWPVGQPVSLVERVERLCLDVILGVVFGDHETARLAPLRTHVEALSRVTPTVLAGWFFPALQRVGPWRRYLNTRDRYDALLRTEIGARRAAGATGRYLLDGLLSHREAGAGLSDRTVRDHVTTLVLAGYSATSAALVWSLYELALRPPVLRRAQRAADERDDEYLDAVVKETLRVRPLIPHVTRRLVEPMEIAGYELAAGTEIAPSIAAVQHNAVHHPDPERFRPGRFAGGSPAVNSWIPFGGGARRCVGAQYSMLEATTFLAEVLRRYDVSPAACRREPARRHGIAFMPGRGGRVVLARHR</sequence>
<dbReference type="EMBL" id="BAAANN010000005">
    <property type="protein sequence ID" value="GAA1947795.1"/>
    <property type="molecule type" value="Genomic_DNA"/>
</dbReference>
<dbReference type="PROSITE" id="PS00086">
    <property type="entry name" value="CYTOCHROME_P450"/>
    <property type="match status" value="1"/>
</dbReference>
<dbReference type="PANTHER" id="PTHR24286">
    <property type="entry name" value="CYTOCHROME P450 26"/>
    <property type="match status" value="1"/>
</dbReference>
<evidence type="ECO:0000256" key="4">
    <source>
        <dbReference type="ARBA" id="ARBA00022723"/>
    </source>
</evidence>
<evidence type="ECO:0000256" key="9">
    <source>
        <dbReference type="SAM" id="MobiDB-lite"/>
    </source>
</evidence>
<protein>
    <submittedName>
        <fullName evidence="10">Cytochrome P450</fullName>
    </submittedName>
</protein>
<dbReference type="PRINTS" id="PR00385">
    <property type="entry name" value="P450"/>
</dbReference>
<evidence type="ECO:0000313" key="10">
    <source>
        <dbReference type="EMBL" id="GAA1947795.1"/>
    </source>
</evidence>
<accession>A0ABN2QCQ4</accession>
<evidence type="ECO:0000256" key="5">
    <source>
        <dbReference type="ARBA" id="ARBA00023002"/>
    </source>
</evidence>
<keyword evidence="11" id="KW-1185">Reference proteome</keyword>
<proteinExistence type="inferred from homology"/>
<keyword evidence="5 8" id="KW-0560">Oxidoreductase</keyword>
<dbReference type="SUPFAM" id="SSF48264">
    <property type="entry name" value="Cytochrome P450"/>
    <property type="match status" value="1"/>
</dbReference>
<feature type="region of interest" description="Disordered" evidence="9">
    <location>
        <begin position="1"/>
        <end position="29"/>
    </location>
</feature>
<comment type="cofactor">
    <cofactor evidence="1">
        <name>heme</name>
        <dbReference type="ChEBI" id="CHEBI:30413"/>
    </cofactor>
</comment>
<dbReference type="PANTHER" id="PTHR24286:SF24">
    <property type="entry name" value="LANOSTEROL 14-ALPHA DEMETHYLASE"/>
    <property type="match status" value="1"/>
</dbReference>
<keyword evidence="7 8" id="KW-0503">Monooxygenase</keyword>
<evidence type="ECO:0000256" key="6">
    <source>
        <dbReference type="ARBA" id="ARBA00023004"/>
    </source>
</evidence>
<dbReference type="InterPro" id="IPR036396">
    <property type="entry name" value="Cyt_P450_sf"/>
</dbReference>
<dbReference type="Pfam" id="PF00067">
    <property type="entry name" value="p450"/>
    <property type="match status" value="1"/>
</dbReference>